<dbReference type="Gene3D" id="3.40.50.720">
    <property type="entry name" value="NAD(P)-binding Rossmann-like Domain"/>
    <property type="match status" value="1"/>
</dbReference>
<dbReference type="Proteomes" id="UP000032360">
    <property type="component" value="Unassembled WGS sequence"/>
</dbReference>
<comment type="caution">
    <text evidence="3">The sequence shown here is derived from an EMBL/GenBank/DDBJ whole genome shotgun (WGS) entry which is preliminary data.</text>
</comment>
<dbReference type="EC" id="1.1.1.100" evidence="3"/>
<name>A0A0D8HIR3_9ACTN</name>
<dbReference type="NCBIfam" id="NF005559">
    <property type="entry name" value="PRK07231.1"/>
    <property type="match status" value="1"/>
</dbReference>
<dbReference type="FunFam" id="3.40.50.720:FF:000084">
    <property type="entry name" value="Short-chain dehydrogenase reductase"/>
    <property type="match status" value="1"/>
</dbReference>
<sequence>MPLFLTMEITFNDSVVLVTGGSRGIGKAIATAFAQAGARVMITSRKADALEVAAAEIASGIDASNISFVASNASDPDEPERVVSETVEHFGHVNVVVNNAATNPYFGPLIDIDAKRMDKIIEVNLRAPLLYSQAAYRKCWMDKTTPGNIINIASIGGMGVEPAIGYYNISKAGVIHLTKQLANELGPNVRVNAIAPGLVRTDFARALWENHENSVASRLPLRRIGEPTDIAGAALFLASSYASWITGETLVVDGGALVQN</sequence>
<reference evidence="3 4" key="1">
    <citation type="submission" date="2015-01" db="EMBL/GenBank/DDBJ databases">
        <title>Draft genome of the acidophilic iron oxidizer Acidithrix ferrooxidans strain Py-F3.</title>
        <authorList>
            <person name="Poehlein A."/>
            <person name="Eisen S."/>
            <person name="Schloemann M."/>
            <person name="Johnson B.D."/>
            <person name="Daniel R."/>
            <person name="Muehling M."/>
        </authorList>
    </citation>
    <scope>NUCLEOTIDE SEQUENCE [LARGE SCALE GENOMIC DNA]</scope>
    <source>
        <strain evidence="3 4">Py-F3</strain>
    </source>
</reference>
<accession>A0A0D8HIR3</accession>
<dbReference type="PRINTS" id="PR00080">
    <property type="entry name" value="SDRFAMILY"/>
</dbReference>
<dbReference type="PANTHER" id="PTHR43943:SF2">
    <property type="entry name" value="DEHYDROGENASE_REDUCTASE 4"/>
    <property type="match status" value="1"/>
</dbReference>
<evidence type="ECO:0000313" key="4">
    <source>
        <dbReference type="Proteomes" id="UP000032360"/>
    </source>
</evidence>
<dbReference type="PROSITE" id="PS00061">
    <property type="entry name" value="ADH_SHORT"/>
    <property type="match status" value="1"/>
</dbReference>
<dbReference type="InterPro" id="IPR002347">
    <property type="entry name" value="SDR_fam"/>
</dbReference>
<dbReference type="Pfam" id="PF13561">
    <property type="entry name" value="adh_short_C2"/>
    <property type="match status" value="1"/>
</dbReference>
<keyword evidence="4" id="KW-1185">Reference proteome</keyword>
<keyword evidence="2 3" id="KW-0560">Oxidoreductase</keyword>
<dbReference type="SUPFAM" id="SSF51735">
    <property type="entry name" value="NAD(P)-binding Rossmann-fold domains"/>
    <property type="match status" value="1"/>
</dbReference>
<protein>
    <submittedName>
        <fullName evidence="3">3-oxoacyl-[acyl-carrier-protein] reductase FabG</fullName>
        <ecNumber evidence="3">1.1.1.100</ecNumber>
    </submittedName>
</protein>
<dbReference type="InterPro" id="IPR020904">
    <property type="entry name" value="Sc_DH/Rdtase_CS"/>
</dbReference>
<dbReference type="AlphaFoldDB" id="A0A0D8HIR3"/>
<evidence type="ECO:0000313" key="3">
    <source>
        <dbReference type="EMBL" id="KJF17677.1"/>
    </source>
</evidence>
<dbReference type="CDD" id="cd05233">
    <property type="entry name" value="SDR_c"/>
    <property type="match status" value="1"/>
</dbReference>
<dbReference type="PANTHER" id="PTHR43943">
    <property type="entry name" value="DEHYDROGENASE/REDUCTASE (SDR FAMILY) MEMBER 4"/>
    <property type="match status" value="1"/>
</dbReference>
<evidence type="ECO:0000256" key="1">
    <source>
        <dbReference type="ARBA" id="ARBA00006484"/>
    </source>
</evidence>
<comment type="similarity">
    <text evidence="1">Belongs to the short-chain dehydrogenases/reductases (SDR) family.</text>
</comment>
<dbReference type="PRINTS" id="PR00081">
    <property type="entry name" value="GDHRDH"/>
</dbReference>
<evidence type="ECO:0000256" key="2">
    <source>
        <dbReference type="ARBA" id="ARBA00023002"/>
    </source>
</evidence>
<dbReference type="PATRIC" id="fig|1280514.3.peg.1930"/>
<proteinExistence type="inferred from homology"/>
<dbReference type="STRING" id="1280514.AXFE_14720"/>
<dbReference type="InterPro" id="IPR036291">
    <property type="entry name" value="NAD(P)-bd_dom_sf"/>
</dbReference>
<dbReference type="GO" id="GO:0004316">
    <property type="term" value="F:3-oxoacyl-[acyl-carrier-protein] reductase (NADPH) activity"/>
    <property type="evidence" value="ECO:0007669"/>
    <property type="project" value="UniProtKB-EC"/>
</dbReference>
<gene>
    <name evidence="3" type="primary">fabG5</name>
    <name evidence="3" type="ORF">AXFE_14720</name>
</gene>
<dbReference type="EMBL" id="JXYS01000032">
    <property type="protein sequence ID" value="KJF17677.1"/>
    <property type="molecule type" value="Genomic_DNA"/>
</dbReference>
<organism evidence="3 4">
    <name type="scientific">Acidithrix ferrooxidans</name>
    <dbReference type="NCBI Taxonomy" id="1280514"/>
    <lineage>
        <taxon>Bacteria</taxon>
        <taxon>Bacillati</taxon>
        <taxon>Actinomycetota</taxon>
        <taxon>Acidimicrobiia</taxon>
        <taxon>Acidimicrobiales</taxon>
        <taxon>Acidimicrobiaceae</taxon>
        <taxon>Acidithrix</taxon>
    </lineage>
</organism>